<reference evidence="11" key="1">
    <citation type="submission" date="2022-11" db="UniProtKB">
        <authorList>
            <consortium name="WormBaseParasite"/>
        </authorList>
    </citation>
    <scope>IDENTIFICATION</scope>
</reference>
<evidence type="ECO:0000256" key="1">
    <source>
        <dbReference type="ARBA" id="ARBA00022387"/>
    </source>
</evidence>
<keyword evidence="4" id="KW-0106">Calcium</keyword>
<dbReference type="InterPro" id="IPR002048">
    <property type="entry name" value="EF_hand_dom"/>
</dbReference>
<proteinExistence type="predicted"/>
<keyword evidence="3" id="KW-0256">Endoplasmic reticulum</keyword>
<feature type="chain" id="PRO_5037295472" description="Glucosidase 2 subunit beta" evidence="7">
    <location>
        <begin position="20"/>
        <end position="565"/>
    </location>
</feature>
<dbReference type="Gene3D" id="2.70.130.10">
    <property type="entry name" value="Mannose-6-phosphate receptor binding domain"/>
    <property type="match status" value="1"/>
</dbReference>
<dbReference type="AlphaFoldDB" id="A0A915BWE8"/>
<evidence type="ECO:0000256" key="6">
    <source>
        <dbReference type="SAM" id="MobiDB-lite"/>
    </source>
</evidence>
<dbReference type="GO" id="GO:0006491">
    <property type="term" value="P:N-glycan processing"/>
    <property type="evidence" value="ECO:0007669"/>
    <property type="project" value="TreeGrafter"/>
</dbReference>
<dbReference type="InterPro" id="IPR039794">
    <property type="entry name" value="Gtb1-like"/>
</dbReference>
<name>A0A915BWE8_PARUN</name>
<protein>
    <recommendedName>
        <fullName evidence="1">Glucosidase 2 subunit beta</fullName>
    </recommendedName>
</protein>
<dbReference type="PANTHER" id="PTHR12630">
    <property type="entry name" value="N-LINKED OLIGOSACCHARIDE PROCESSING"/>
    <property type="match status" value="1"/>
</dbReference>
<dbReference type="GO" id="GO:0005509">
    <property type="term" value="F:calcium ion binding"/>
    <property type="evidence" value="ECO:0007669"/>
    <property type="project" value="InterPro"/>
</dbReference>
<dbReference type="Proteomes" id="UP000887569">
    <property type="component" value="Unplaced"/>
</dbReference>
<evidence type="ECO:0000259" key="9">
    <source>
        <dbReference type="PROSITE" id="PS51914"/>
    </source>
</evidence>
<dbReference type="Pfam" id="PF12999">
    <property type="entry name" value="PRKCSH-like"/>
    <property type="match status" value="1"/>
</dbReference>
<feature type="compositionally biased region" description="Basic and acidic residues" evidence="6">
    <location>
        <begin position="341"/>
        <end position="377"/>
    </location>
</feature>
<evidence type="ECO:0000313" key="11">
    <source>
        <dbReference type="WBParaSite" id="PgR065_g030_t09"/>
    </source>
</evidence>
<keyword evidence="10" id="KW-1185">Reference proteome</keyword>
<sequence>MQRISFLLVVVSLWLEADPASLGLLKKASKEPKPSGYGMRPRGVPFIRGVLYATGVNFSCFTSSKIIPFSYVNDDYCDCPDGSDEPGTSACPNARFHCLNRGYKAVDIPSGRVNDQICDCCDGSDEWDSAIECPNVCEEMGSKWREEIQRRAAVVQKGYAKRLELAQEGSKIKAEKEKGIGALRKERDELSPKKDEAEAKKKEAEEKETEAKDRHRKAWEEVIDRKKQVKVAALFGMLDANSDQKITLDEVKAFMEFDSDNNGEVSDDEAKDYLSGVEESDLEHFKTNVYGTIKMLFPDADEEEKEKSEMEEGENSGSHLAEEKHEPESKSVSSEQLNELGEVKPGEPEDDALTKLQEREKLEAGEKNKEDEEHFDRVPPPATHPPQSHHRVDDAMPDYDDETKKLISEADEARKALTEVSNRINELDSSIRDAESYLSGDFGVDSAWAPLKGKWLEFDDSQYTYKLCLFERAVQKEKNGYMEMNLGHWREWSGDENDKYREQKYDKGQGCWNGPERSTRVIVECGEETELVDATEPAKCEYRFVVRSPAACPDPATITDVHEEL</sequence>
<dbReference type="SUPFAM" id="SSF57424">
    <property type="entry name" value="LDL receptor-like module"/>
    <property type="match status" value="1"/>
</dbReference>
<dbReference type="InterPro" id="IPR044865">
    <property type="entry name" value="MRH_dom"/>
</dbReference>
<accession>A0A915BWE8</accession>
<evidence type="ECO:0000313" key="10">
    <source>
        <dbReference type="Proteomes" id="UP000887569"/>
    </source>
</evidence>
<feature type="region of interest" description="Disordered" evidence="6">
    <location>
        <begin position="183"/>
        <end position="214"/>
    </location>
</feature>
<dbReference type="InterPro" id="IPR018247">
    <property type="entry name" value="EF_Hand_1_Ca_BS"/>
</dbReference>
<dbReference type="SUPFAM" id="SSF50911">
    <property type="entry name" value="Mannose 6-phosphate receptor domain"/>
    <property type="match status" value="1"/>
</dbReference>
<dbReference type="Gene3D" id="1.10.238.10">
    <property type="entry name" value="EF-hand"/>
    <property type="match status" value="1"/>
</dbReference>
<evidence type="ECO:0000256" key="5">
    <source>
        <dbReference type="ARBA" id="ARBA00023157"/>
    </source>
</evidence>
<evidence type="ECO:0000256" key="3">
    <source>
        <dbReference type="ARBA" id="ARBA00022824"/>
    </source>
</evidence>
<dbReference type="PROSITE" id="PS51914">
    <property type="entry name" value="MRH"/>
    <property type="match status" value="1"/>
</dbReference>
<dbReference type="WBParaSite" id="PgR065_g030_t09">
    <property type="protein sequence ID" value="PgR065_g030_t09"/>
    <property type="gene ID" value="PgR065_g030"/>
</dbReference>
<dbReference type="InterPro" id="IPR009011">
    <property type="entry name" value="Man6P_isomerase_rcpt-bd_dom_sf"/>
</dbReference>
<feature type="compositionally biased region" description="Basic and acidic residues" evidence="6">
    <location>
        <begin position="320"/>
        <end position="329"/>
    </location>
</feature>
<dbReference type="SUPFAM" id="SSF47473">
    <property type="entry name" value="EF-hand"/>
    <property type="match status" value="1"/>
</dbReference>
<dbReference type="PROSITE" id="PS50222">
    <property type="entry name" value="EF_HAND_2"/>
    <property type="match status" value="1"/>
</dbReference>
<dbReference type="Pfam" id="PF13015">
    <property type="entry name" value="PRKCSH_1"/>
    <property type="match status" value="1"/>
</dbReference>
<dbReference type="PROSITE" id="PS00018">
    <property type="entry name" value="EF_HAND_1"/>
    <property type="match status" value="1"/>
</dbReference>
<feature type="domain" description="MRH" evidence="9">
    <location>
        <begin position="427"/>
        <end position="554"/>
    </location>
</feature>
<dbReference type="GO" id="GO:0017177">
    <property type="term" value="C:glucosidase II complex"/>
    <property type="evidence" value="ECO:0007669"/>
    <property type="project" value="TreeGrafter"/>
</dbReference>
<evidence type="ECO:0000259" key="8">
    <source>
        <dbReference type="PROSITE" id="PS50222"/>
    </source>
</evidence>
<dbReference type="InterPro" id="IPR011992">
    <property type="entry name" value="EF-hand-dom_pair"/>
</dbReference>
<feature type="region of interest" description="Disordered" evidence="6">
    <location>
        <begin position="298"/>
        <end position="395"/>
    </location>
</feature>
<feature type="domain" description="EF-hand" evidence="8">
    <location>
        <begin position="226"/>
        <end position="261"/>
    </location>
</feature>
<evidence type="ECO:0000256" key="4">
    <source>
        <dbReference type="ARBA" id="ARBA00022837"/>
    </source>
</evidence>
<organism evidence="10 11">
    <name type="scientific">Parascaris univalens</name>
    <name type="common">Nematode worm</name>
    <dbReference type="NCBI Taxonomy" id="6257"/>
    <lineage>
        <taxon>Eukaryota</taxon>
        <taxon>Metazoa</taxon>
        <taxon>Ecdysozoa</taxon>
        <taxon>Nematoda</taxon>
        <taxon>Chromadorea</taxon>
        <taxon>Rhabditida</taxon>
        <taxon>Spirurina</taxon>
        <taxon>Ascaridomorpha</taxon>
        <taxon>Ascaridoidea</taxon>
        <taxon>Ascarididae</taxon>
        <taxon>Parascaris</taxon>
    </lineage>
</organism>
<dbReference type="InterPro" id="IPR036055">
    <property type="entry name" value="LDL_receptor-like_sf"/>
</dbReference>
<keyword evidence="5" id="KW-1015">Disulfide bond</keyword>
<evidence type="ECO:0000256" key="7">
    <source>
        <dbReference type="SAM" id="SignalP"/>
    </source>
</evidence>
<dbReference type="InterPro" id="IPR028146">
    <property type="entry name" value="PRKCSH_N"/>
</dbReference>
<feature type="signal peptide" evidence="7">
    <location>
        <begin position="1"/>
        <end position="19"/>
    </location>
</feature>
<dbReference type="InterPro" id="IPR036607">
    <property type="entry name" value="PRKCSH"/>
</dbReference>
<evidence type="ECO:0000256" key="2">
    <source>
        <dbReference type="ARBA" id="ARBA00022729"/>
    </source>
</evidence>
<keyword evidence="2 7" id="KW-0732">Signal</keyword>
<dbReference type="PANTHER" id="PTHR12630:SF1">
    <property type="entry name" value="GLUCOSIDASE 2 SUBUNIT BETA"/>
    <property type="match status" value="1"/>
</dbReference>